<gene>
    <name evidence="1" type="ORF">UFOPK2589_00774</name>
    <name evidence="2" type="ORF">UFOPK3056_00441</name>
    <name evidence="3" type="ORF">UFOPK3558_00475</name>
    <name evidence="4" type="ORF">UFOPK3916_00554</name>
    <name evidence="5" type="ORF">UFOPK4074_00628</name>
</gene>
<dbReference type="EMBL" id="CAFBOE010000035">
    <property type="protein sequence ID" value="CAB4972949.1"/>
    <property type="molecule type" value="Genomic_DNA"/>
</dbReference>
<dbReference type="AlphaFoldDB" id="A0A6J7FNK1"/>
<organism evidence="3">
    <name type="scientific">freshwater metagenome</name>
    <dbReference type="NCBI Taxonomy" id="449393"/>
    <lineage>
        <taxon>unclassified sequences</taxon>
        <taxon>metagenomes</taxon>
        <taxon>ecological metagenomes</taxon>
    </lineage>
</organism>
<dbReference type="EMBL" id="CAEZXT010000043">
    <property type="protein sequence ID" value="CAB4699810.1"/>
    <property type="molecule type" value="Genomic_DNA"/>
</dbReference>
<evidence type="ECO:0000313" key="1">
    <source>
        <dbReference type="EMBL" id="CAB4699810.1"/>
    </source>
</evidence>
<evidence type="ECO:0000313" key="3">
    <source>
        <dbReference type="EMBL" id="CAB4897047.1"/>
    </source>
</evidence>
<name>A0A6J7FNK1_9ZZZZ</name>
<proteinExistence type="predicted"/>
<evidence type="ECO:0000313" key="5">
    <source>
        <dbReference type="EMBL" id="CAB5010858.1"/>
    </source>
</evidence>
<accession>A0A6J7FNK1</accession>
<protein>
    <submittedName>
        <fullName evidence="3">Unannotated protein</fullName>
    </submittedName>
</protein>
<dbReference type="EMBL" id="CAFBMI010000026">
    <property type="protein sequence ID" value="CAB4897047.1"/>
    <property type="molecule type" value="Genomic_DNA"/>
</dbReference>
<reference evidence="3" key="1">
    <citation type="submission" date="2020-05" db="EMBL/GenBank/DDBJ databases">
        <authorList>
            <person name="Chiriac C."/>
            <person name="Salcher M."/>
            <person name="Ghai R."/>
            <person name="Kavagutti S V."/>
        </authorList>
    </citation>
    <scope>NUCLEOTIDE SEQUENCE</scope>
</reference>
<evidence type="ECO:0000313" key="4">
    <source>
        <dbReference type="EMBL" id="CAB4972949.1"/>
    </source>
</evidence>
<dbReference type="EMBL" id="CAFAAR010000025">
    <property type="protein sequence ID" value="CAB4800073.1"/>
    <property type="molecule type" value="Genomic_DNA"/>
</dbReference>
<dbReference type="EMBL" id="CAFBPG010000044">
    <property type="protein sequence ID" value="CAB5010858.1"/>
    <property type="molecule type" value="Genomic_DNA"/>
</dbReference>
<evidence type="ECO:0000313" key="2">
    <source>
        <dbReference type="EMBL" id="CAB4800073.1"/>
    </source>
</evidence>
<sequence>MARLLKVPVSEASFFSGRQLRETLVKPNDVPPIKIKRAHAVSAVEGCDESASEVAITGPKTMAALITAVSSA</sequence>